<dbReference type="InterPro" id="IPR029052">
    <property type="entry name" value="Metallo-depent_PP-like"/>
</dbReference>
<dbReference type="InParanoid" id="M5E4Z5"/>
<dbReference type="GO" id="GO:0016787">
    <property type="term" value="F:hydrolase activity"/>
    <property type="evidence" value="ECO:0007669"/>
    <property type="project" value="UniProtKB-KW"/>
</dbReference>
<evidence type="ECO:0000313" key="3">
    <source>
        <dbReference type="EMBL" id="CCU81158.1"/>
    </source>
</evidence>
<sequence length="439" mass="50931">MSKSIKFIHTADVHLGKKLSCNSSKNSKVKDIFINATEQAFKNLVELAVAEEIDFILIAGDLYDREARSIKSSRFFLKQCQYLNENEIKIYIISGNHDPAGIENEVFELPENVHYFSSEKVETIKYKKDNKLAARIIGQSYRQKFENRTMYNYYTAPDKSVFNIALLHTALNKDNNRYVPVNKSELLTKNEIHYWALGHLHQYQKLSQDPSINFPGALQSHNISEQGSKGAILVEVDSNLKIKENFVPLSPIIFKEIVVDLERENELDNITKLQQLINEKLEKQFNNIKINNKSRKYKIKAAVIRLNIVGRTPVHQYVADNREELEETLLEDMRIKFSRESPSLWLHSLILRTAKPLKNLEELKKSSQLYQNINQLINDLLTDNELNQELLAEWGQIWQGDENAEDRSNYRFYADSKLQKNILEEVEKIIISELIEGGD</sequence>
<keyword evidence="4" id="KW-1185">Reference proteome</keyword>
<feature type="domain" description="Calcineurin-like phosphoesterase" evidence="2">
    <location>
        <begin position="5"/>
        <end position="203"/>
    </location>
</feature>
<dbReference type="EMBL" id="CAUI01000023">
    <property type="protein sequence ID" value="CCU81158.1"/>
    <property type="molecule type" value="Genomic_DNA"/>
</dbReference>
<dbReference type="eggNOG" id="COG0420">
    <property type="taxonomic scope" value="Bacteria"/>
</dbReference>
<keyword evidence="1" id="KW-0378">Hydrolase</keyword>
<name>M5E4Z5_9FIRM</name>
<dbReference type="SUPFAM" id="SSF56300">
    <property type="entry name" value="Metallo-dependent phosphatases"/>
    <property type="match status" value="1"/>
</dbReference>
<comment type="caution">
    <text evidence="3">The sequence shown here is derived from an EMBL/GenBank/DDBJ whole genome shotgun (WGS) entry which is preliminary data.</text>
</comment>
<dbReference type="STRING" id="1293054.HSACCH_02622"/>
<dbReference type="InterPro" id="IPR014576">
    <property type="entry name" value="Pesterase_YhaO"/>
</dbReference>
<accession>M5E4Z5</accession>
<dbReference type="InterPro" id="IPR050535">
    <property type="entry name" value="DNA_Repair-Maintenance_Comp"/>
</dbReference>
<dbReference type="FunCoup" id="M5E4Z5">
    <property type="interactions" value="74"/>
</dbReference>
<evidence type="ECO:0000256" key="1">
    <source>
        <dbReference type="ARBA" id="ARBA00022801"/>
    </source>
</evidence>
<dbReference type="InterPro" id="IPR041796">
    <property type="entry name" value="Mre11_N"/>
</dbReference>
<dbReference type="OrthoDB" id="9773856at2"/>
<dbReference type="Pfam" id="PF00149">
    <property type="entry name" value="Metallophos"/>
    <property type="match status" value="1"/>
</dbReference>
<dbReference type="PIRSF" id="PIRSF033091">
    <property type="entry name" value="Pesterase_YhaO"/>
    <property type="match status" value="1"/>
</dbReference>
<dbReference type="Gene3D" id="3.60.21.10">
    <property type="match status" value="1"/>
</dbReference>
<dbReference type="Proteomes" id="UP000012063">
    <property type="component" value="Unassembled WGS sequence"/>
</dbReference>
<dbReference type="CDD" id="cd00840">
    <property type="entry name" value="MPP_Mre11_N"/>
    <property type="match status" value="1"/>
</dbReference>
<organism evidence="3 4">
    <name type="scientific">Halanaerobium saccharolyticum subsp. saccharolyticum DSM 6643</name>
    <dbReference type="NCBI Taxonomy" id="1293054"/>
    <lineage>
        <taxon>Bacteria</taxon>
        <taxon>Bacillati</taxon>
        <taxon>Bacillota</taxon>
        <taxon>Clostridia</taxon>
        <taxon>Halanaerobiales</taxon>
        <taxon>Halanaerobiaceae</taxon>
        <taxon>Halanaerobium</taxon>
    </lineage>
</organism>
<evidence type="ECO:0000313" key="4">
    <source>
        <dbReference type="Proteomes" id="UP000012063"/>
    </source>
</evidence>
<proteinExistence type="predicted"/>
<protein>
    <submittedName>
        <fullName evidence="3">DNA double-strand break repair protein Mre11</fullName>
    </submittedName>
</protein>
<dbReference type="AlphaFoldDB" id="M5E4Z5"/>
<reference evidence="4" key="1">
    <citation type="journal article" date="2013" name="Genome Announc.">
        <title>Genome Sequence of Halanaerobium saccharolyticum subsp. saccharolyticum Strain DSM 6643T, a Halophilic Hydrogen-Producing Bacterium.</title>
        <authorList>
            <person name="Kivisto A."/>
            <person name="Larjo A."/>
            <person name="Ciranna A."/>
            <person name="Santala V."/>
            <person name="Roos C."/>
            <person name="Karp M."/>
        </authorList>
    </citation>
    <scope>NUCLEOTIDE SEQUENCE [LARGE SCALE GENOMIC DNA]</scope>
    <source>
        <strain evidence="4">DSM 6643</strain>
    </source>
</reference>
<gene>
    <name evidence="3" type="ORF">HSACCH_02622</name>
</gene>
<evidence type="ECO:0000259" key="2">
    <source>
        <dbReference type="Pfam" id="PF00149"/>
    </source>
</evidence>
<dbReference type="RefSeq" id="WP_005490477.1">
    <property type="nucleotide sequence ID" value="NZ_CAUI01000023.1"/>
</dbReference>
<dbReference type="InterPro" id="IPR004843">
    <property type="entry name" value="Calcineurin-like_PHP"/>
</dbReference>
<dbReference type="PANTHER" id="PTHR30337:SF7">
    <property type="entry name" value="PHOSPHOESTERASE"/>
    <property type="match status" value="1"/>
</dbReference>
<dbReference type="PANTHER" id="PTHR30337">
    <property type="entry name" value="COMPONENT OF ATP-DEPENDENT DSDNA EXONUCLEASE"/>
    <property type="match status" value="1"/>
</dbReference>